<dbReference type="Proteomes" id="UP000800097">
    <property type="component" value="Unassembled WGS sequence"/>
</dbReference>
<proteinExistence type="predicted"/>
<protein>
    <submittedName>
        <fullName evidence="2">Uncharacterized protein</fullName>
    </submittedName>
</protein>
<sequence length="142" mass="15214">MSDNENGGAKAGKGWTDRERLVYLVALMEKSAVGKLDFKSTPRPQGRSEIACQRMIDRLKVTLKDDLEKLKAGQEIDAGDAAPKTPKTPSKRKTKAAADEGGSPKKRGRKNKVAEAEDGQGADGGNAGDGIKQELEDGQDYV</sequence>
<reference evidence="2" key="1">
    <citation type="journal article" date="2020" name="Stud. Mycol.">
        <title>101 Dothideomycetes genomes: a test case for predicting lifestyles and emergence of pathogens.</title>
        <authorList>
            <person name="Haridas S."/>
            <person name="Albert R."/>
            <person name="Binder M."/>
            <person name="Bloem J."/>
            <person name="Labutti K."/>
            <person name="Salamov A."/>
            <person name="Andreopoulos B."/>
            <person name="Baker S."/>
            <person name="Barry K."/>
            <person name="Bills G."/>
            <person name="Bluhm B."/>
            <person name="Cannon C."/>
            <person name="Castanera R."/>
            <person name="Culley D."/>
            <person name="Daum C."/>
            <person name="Ezra D."/>
            <person name="Gonzalez J."/>
            <person name="Henrissat B."/>
            <person name="Kuo A."/>
            <person name="Liang C."/>
            <person name="Lipzen A."/>
            <person name="Lutzoni F."/>
            <person name="Magnuson J."/>
            <person name="Mondo S."/>
            <person name="Nolan M."/>
            <person name="Ohm R."/>
            <person name="Pangilinan J."/>
            <person name="Park H.-J."/>
            <person name="Ramirez L."/>
            <person name="Alfaro M."/>
            <person name="Sun H."/>
            <person name="Tritt A."/>
            <person name="Yoshinaga Y."/>
            <person name="Zwiers L.-H."/>
            <person name="Turgeon B."/>
            <person name="Goodwin S."/>
            <person name="Spatafora J."/>
            <person name="Crous P."/>
            <person name="Grigoriev I."/>
        </authorList>
    </citation>
    <scope>NUCLEOTIDE SEQUENCE</scope>
    <source>
        <strain evidence="2">CBS 379.55</strain>
    </source>
</reference>
<accession>A0A6A6J4S5</accession>
<evidence type="ECO:0000313" key="2">
    <source>
        <dbReference type="EMBL" id="KAF2271274.1"/>
    </source>
</evidence>
<evidence type="ECO:0000256" key="1">
    <source>
        <dbReference type="SAM" id="MobiDB-lite"/>
    </source>
</evidence>
<dbReference type="OrthoDB" id="5371646at2759"/>
<gene>
    <name evidence="2" type="ORF">EI97DRAFT_388256</name>
</gene>
<dbReference type="EMBL" id="ML986554">
    <property type="protein sequence ID" value="KAF2271274.1"/>
    <property type="molecule type" value="Genomic_DNA"/>
</dbReference>
<dbReference type="RefSeq" id="XP_033648813.1">
    <property type="nucleotide sequence ID" value="XM_033796175.1"/>
</dbReference>
<dbReference type="GeneID" id="54549350"/>
<name>A0A6A6J4S5_WESOR</name>
<evidence type="ECO:0000313" key="3">
    <source>
        <dbReference type="Proteomes" id="UP000800097"/>
    </source>
</evidence>
<keyword evidence="3" id="KW-1185">Reference proteome</keyword>
<organism evidence="2 3">
    <name type="scientific">Westerdykella ornata</name>
    <dbReference type="NCBI Taxonomy" id="318751"/>
    <lineage>
        <taxon>Eukaryota</taxon>
        <taxon>Fungi</taxon>
        <taxon>Dikarya</taxon>
        <taxon>Ascomycota</taxon>
        <taxon>Pezizomycotina</taxon>
        <taxon>Dothideomycetes</taxon>
        <taxon>Pleosporomycetidae</taxon>
        <taxon>Pleosporales</taxon>
        <taxon>Sporormiaceae</taxon>
        <taxon>Westerdykella</taxon>
    </lineage>
</organism>
<feature type="region of interest" description="Disordered" evidence="1">
    <location>
        <begin position="72"/>
        <end position="142"/>
    </location>
</feature>
<dbReference type="AlphaFoldDB" id="A0A6A6J4S5"/>